<organism evidence="4 5">
    <name type="scientific">Pseudoneobacillus rhizosphaerae</name>
    <dbReference type="NCBI Taxonomy" id="2880968"/>
    <lineage>
        <taxon>Bacteria</taxon>
        <taxon>Bacillati</taxon>
        <taxon>Bacillota</taxon>
        <taxon>Bacilli</taxon>
        <taxon>Bacillales</taxon>
        <taxon>Bacillaceae</taxon>
        <taxon>Pseudoneobacillus</taxon>
    </lineage>
</organism>
<accession>A0A9C7LBK8</accession>
<keyword evidence="2" id="KW-0720">Serine protease</keyword>
<dbReference type="Pfam" id="PF00326">
    <property type="entry name" value="Peptidase_S9"/>
    <property type="match status" value="1"/>
</dbReference>
<dbReference type="Proteomes" id="UP000789845">
    <property type="component" value="Unassembled WGS sequence"/>
</dbReference>
<protein>
    <submittedName>
        <fullName evidence="4">Dipeptidyl aminopeptidase BIII</fullName>
        <ecNumber evidence="4">3.4.14.-</ecNumber>
    </submittedName>
</protein>
<keyword evidence="1 4" id="KW-0378">Hydrolase</keyword>
<dbReference type="PANTHER" id="PTHR42776">
    <property type="entry name" value="SERINE PEPTIDASE S9 FAMILY MEMBER"/>
    <property type="match status" value="1"/>
</dbReference>
<keyword evidence="4" id="KW-0645">Protease</keyword>
<dbReference type="EMBL" id="CAKJTG010000031">
    <property type="protein sequence ID" value="CAG9610261.1"/>
    <property type="molecule type" value="Genomic_DNA"/>
</dbReference>
<keyword evidence="5" id="KW-1185">Reference proteome</keyword>
<keyword evidence="4" id="KW-0031">Aminopeptidase</keyword>
<sequence length="596" mass="67726">MEAVGIEPYLHVRKASNPIYDPTGKKLTFITDYTGLPQVWELQNETGWPSQASFTEERIIFIKYISGTNQRIFGMDEGVNEKQQLFLLKENGDIVPLTNSPEHIHHYGGNSPDGKWIAWSSNRRHATYFDIYIQNIETLEIRQVFVDDGSYYPVKWSPNGESLLIKKANTNLDNDLGMLQVNTGEVMWLTTHEGEASFDNPQFSGDGKQLYFLTNKDREFTGLASMVLATKEFSWLDESNWDLEELTMSPDKKRLAYTINEGGGSKGVIYHLEDNTKQSWDTPMGVITELTFSPDHSKLAYVFNGPTNPSDIWEVNLESNQTRRLTYVSESPVVQAQLIEPELIKFNSFDGLEVPAFLYKPKNAEGKLPVVVFVHGGPESQIRAVYNPFLQYFLNHGYAVCTPNVRGSTGYGKTYSHLDDVRKRMDSIKDLTSLVEWLKAEGNADPNKIAIMGRSYGGFAVLAAITHYPTIWSAAIDIVGISSFRTFLEKTSPWRRKVREAEYGSIENDGEFFDEIDPIHHVDKITCPLMVLHGANDPRVPIEETEQIVDELKARNHPVTYIRFEDEGHFFVKLKNNITAYTGVAEFLDQYIGKKH</sequence>
<dbReference type="InterPro" id="IPR029058">
    <property type="entry name" value="AB_hydrolase_fold"/>
</dbReference>
<evidence type="ECO:0000259" key="3">
    <source>
        <dbReference type="Pfam" id="PF00326"/>
    </source>
</evidence>
<dbReference type="PANTHER" id="PTHR42776:SF27">
    <property type="entry name" value="DIPEPTIDYL PEPTIDASE FAMILY MEMBER 6"/>
    <property type="match status" value="1"/>
</dbReference>
<dbReference type="Gene3D" id="3.40.50.1820">
    <property type="entry name" value="alpha/beta hydrolase"/>
    <property type="match status" value="1"/>
</dbReference>
<evidence type="ECO:0000256" key="1">
    <source>
        <dbReference type="ARBA" id="ARBA00022801"/>
    </source>
</evidence>
<dbReference type="SUPFAM" id="SSF82171">
    <property type="entry name" value="DPP6 N-terminal domain-like"/>
    <property type="match status" value="1"/>
</dbReference>
<dbReference type="InterPro" id="IPR001375">
    <property type="entry name" value="Peptidase_S9_cat"/>
</dbReference>
<evidence type="ECO:0000313" key="4">
    <source>
        <dbReference type="EMBL" id="CAG9610261.1"/>
    </source>
</evidence>
<feature type="domain" description="Peptidase S9 prolyl oligopeptidase catalytic" evidence="3">
    <location>
        <begin position="391"/>
        <end position="594"/>
    </location>
</feature>
<dbReference type="GO" id="GO:0004177">
    <property type="term" value="F:aminopeptidase activity"/>
    <property type="evidence" value="ECO:0007669"/>
    <property type="project" value="UniProtKB-KW"/>
</dbReference>
<dbReference type="InterPro" id="IPR011042">
    <property type="entry name" value="6-blade_b-propeller_TolB-like"/>
</dbReference>
<evidence type="ECO:0000256" key="2">
    <source>
        <dbReference type="ARBA" id="ARBA00022825"/>
    </source>
</evidence>
<dbReference type="EC" id="3.4.14.-" evidence="4"/>
<dbReference type="Pfam" id="PF07676">
    <property type="entry name" value="PD40"/>
    <property type="match status" value="1"/>
</dbReference>
<dbReference type="SUPFAM" id="SSF53474">
    <property type="entry name" value="alpha/beta-Hydrolases"/>
    <property type="match status" value="1"/>
</dbReference>
<dbReference type="InterPro" id="IPR002470">
    <property type="entry name" value="Peptidase_S9A"/>
</dbReference>
<dbReference type="InterPro" id="IPR011659">
    <property type="entry name" value="WD40"/>
</dbReference>
<evidence type="ECO:0000313" key="5">
    <source>
        <dbReference type="Proteomes" id="UP000789845"/>
    </source>
</evidence>
<proteinExistence type="predicted"/>
<dbReference type="GO" id="GO:0006508">
    <property type="term" value="P:proteolysis"/>
    <property type="evidence" value="ECO:0007669"/>
    <property type="project" value="InterPro"/>
</dbReference>
<dbReference type="PRINTS" id="PR00862">
    <property type="entry name" value="PROLIGOPTASE"/>
</dbReference>
<reference evidence="4" key="1">
    <citation type="submission" date="2021-10" db="EMBL/GenBank/DDBJ databases">
        <authorList>
            <person name="Criscuolo A."/>
        </authorList>
    </citation>
    <scope>NUCLEOTIDE SEQUENCE</scope>
    <source>
        <strain evidence="4">CIP111885</strain>
    </source>
</reference>
<dbReference type="GO" id="GO:0004252">
    <property type="term" value="F:serine-type endopeptidase activity"/>
    <property type="evidence" value="ECO:0007669"/>
    <property type="project" value="InterPro"/>
</dbReference>
<dbReference type="AlphaFoldDB" id="A0A9C7LBK8"/>
<dbReference type="RefSeq" id="WP_230498515.1">
    <property type="nucleotide sequence ID" value="NZ_CAKJTG010000031.1"/>
</dbReference>
<gene>
    <name evidence="4" type="primary">dapb3_2</name>
    <name evidence="4" type="ORF">NEOCIP111885_04007</name>
</gene>
<dbReference type="Gene3D" id="2.120.10.30">
    <property type="entry name" value="TolB, C-terminal domain"/>
    <property type="match status" value="2"/>
</dbReference>
<name>A0A9C7LBK8_9BACI</name>
<comment type="caution">
    <text evidence="4">The sequence shown here is derived from an EMBL/GenBank/DDBJ whole genome shotgun (WGS) entry which is preliminary data.</text>
</comment>